<dbReference type="AlphaFoldDB" id="A0A645FHX0"/>
<feature type="region of interest" description="Disordered" evidence="1">
    <location>
        <begin position="1"/>
        <end position="79"/>
    </location>
</feature>
<evidence type="ECO:0000256" key="1">
    <source>
        <dbReference type="SAM" id="MobiDB-lite"/>
    </source>
</evidence>
<evidence type="ECO:0000313" key="2">
    <source>
        <dbReference type="EMBL" id="MPN13560.1"/>
    </source>
</evidence>
<organism evidence="2">
    <name type="scientific">bioreactor metagenome</name>
    <dbReference type="NCBI Taxonomy" id="1076179"/>
    <lineage>
        <taxon>unclassified sequences</taxon>
        <taxon>metagenomes</taxon>
        <taxon>ecological metagenomes</taxon>
    </lineage>
</organism>
<name>A0A645FHX0_9ZZZZ</name>
<feature type="compositionally biased region" description="Basic and acidic residues" evidence="1">
    <location>
        <begin position="7"/>
        <end position="21"/>
    </location>
</feature>
<protein>
    <submittedName>
        <fullName evidence="2">Uncharacterized protein</fullName>
    </submittedName>
</protein>
<dbReference type="EMBL" id="VSSQ01060060">
    <property type="protein sequence ID" value="MPN13560.1"/>
    <property type="molecule type" value="Genomic_DNA"/>
</dbReference>
<accession>A0A645FHX0</accession>
<reference evidence="2" key="1">
    <citation type="submission" date="2019-08" db="EMBL/GenBank/DDBJ databases">
        <authorList>
            <person name="Kucharzyk K."/>
            <person name="Murdoch R.W."/>
            <person name="Higgins S."/>
            <person name="Loffler F."/>
        </authorList>
    </citation>
    <scope>NUCLEOTIDE SEQUENCE</scope>
</reference>
<comment type="caution">
    <text evidence="2">The sequence shown here is derived from an EMBL/GenBank/DDBJ whole genome shotgun (WGS) entry which is preliminary data.</text>
</comment>
<sequence length="79" mass="8853">MQIDTLKSIDGRLQNVEEKLSQDSFDTAEEAEDETQTHDETGQPPGTIQEKSQEQEGLTAVGRSGRIYTEAELESQIRE</sequence>
<gene>
    <name evidence="2" type="ORF">SDC9_160881</name>
</gene>
<proteinExistence type="predicted"/>